<evidence type="ECO:0000256" key="1">
    <source>
        <dbReference type="SAM" id="Phobius"/>
    </source>
</evidence>
<keyword evidence="1" id="KW-0472">Membrane</keyword>
<proteinExistence type="predicted"/>
<dbReference type="Proteomes" id="UP001597097">
    <property type="component" value="Unassembled WGS sequence"/>
</dbReference>
<evidence type="ECO:0008006" key="4">
    <source>
        <dbReference type="Google" id="ProtNLM"/>
    </source>
</evidence>
<dbReference type="RefSeq" id="WP_219539833.1">
    <property type="nucleotide sequence ID" value="NZ_JAHKRM010000079.1"/>
</dbReference>
<sequence>MPIGILDGVYRMVVGLSSHIRLAGWLPFTFLHFLPLTMSGWAERGMRSPHQGEVNHGFNR</sequence>
<evidence type="ECO:0000313" key="2">
    <source>
        <dbReference type="EMBL" id="MFD1548013.1"/>
    </source>
</evidence>
<keyword evidence="3" id="KW-1185">Reference proteome</keyword>
<evidence type="ECO:0000313" key="3">
    <source>
        <dbReference type="Proteomes" id="UP001597097"/>
    </source>
</evidence>
<keyword evidence="1" id="KW-1133">Transmembrane helix</keyword>
<keyword evidence="1" id="KW-0812">Transmembrane</keyword>
<gene>
    <name evidence="2" type="ORF">ACFSJ0_64070</name>
</gene>
<dbReference type="EMBL" id="JBHUCM010000092">
    <property type="protein sequence ID" value="MFD1548013.1"/>
    <property type="molecule type" value="Genomic_DNA"/>
</dbReference>
<reference evidence="3" key="1">
    <citation type="journal article" date="2019" name="Int. J. Syst. Evol. Microbiol.">
        <title>The Global Catalogue of Microorganisms (GCM) 10K type strain sequencing project: providing services to taxonomists for standard genome sequencing and annotation.</title>
        <authorList>
            <consortium name="The Broad Institute Genomics Platform"/>
            <consortium name="The Broad Institute Genome Sequencing Center for Infectious Disease"/>
            <person name="Wu L."/>
            <person name="Ma J."/>
        </authorList>
    </citation>
    <scope>NUCLEOTIDE SEQUENCE [LARGE SCALE GENOMIC DNA]</scope>
    <source>
        <strain evidence="3">CGMCC 1.15399</strain>
    </source>
</reference>
<protein>
    <recommendedName>
        <fullName evidence="4">NarG-like domain-containing protein</fullName>
    </recommendedName>
</protein>
<name>A0ABW4GZS0_9ACTN</name>
<comment type="caution">
    <text evidence="2">The sequence shown here is derived from an EMBL/GenBank/DDBJ whole genome shotgun (WGS) entry which is preliminary data.</text>
</comment>
<accession>A0ABW4GZS0</accession>
<organism evidence="2 3">
    <name type="scientific">Nonomuraea guangzhouensis</name>
    <dbReference type="NCBI Taxonomy" id="1291555"/>
    <lineage>
        <taxon>Bacteria</taxon>
        <taxon>Bacillati</taxon>
        <taxon>Actinomycetota</taxon>
        <taxon>Actinomycetes</taxon>
        <taxon>Streptosporangiales</taxon>
        <taxon>Streptosporangiaceae</taxon>
        <taxon>Nonomuraea</taxon>
    </lineage>
</organism>
<feature type="transmembrane region" description="Helical" evidence="1">
    <location>
        <begin position="22"/>
        <end position="42"/>
    </location>
</feature>